<evidence type="ECO:0000256" key="2">
    <source>
        <dbReference type="SAM" id="SignalP"/>
    </source>
</evidence>
<comment type="caution">
    <text evidence="3">The sequence shown here is derived from an EMBL/GenBank/DDBJ whole genome shotgun (WGS) entry which is preliminary data.</text>
</comment>
<reference evidence="3 4" key="1">
    <citation type="submission" date="2020-01" db="EMBL/GenBank/DDBJ databases">
        <authorList>
            <consortium name="DOE Joint Genome Institute"/>
            <person name="Haridas S."/>
            <person name="Albert R."/>
            <person name="Binder M."/>
            <person name="Bloem J."/>
            <person name="Labutti K."/>
            <person name="Salamov A."/>
            <person name="Andreopoulos B."/>
            <person name="Baker S.E."/>
            <person name="Barry K."/>
            <person name="Bills G."/>
            <person name="Bluhm B.H."/>
            <person name="Cannon C."/>
            <person name="Castanera R."/>
            <person name="Culley D.E."/>
            <person name="Daum C."/>
            <person name="Ezra D."/>
            <person name="Gonzalez J.B."/>
            <person name="Henrissat B."/>
            <person name="Kuo A."/>
            <person name="Liang C."/>
            <person name="Lipzen A."/>
            <person name="Lutzoni F."/>
            <person name="Magnuson J."/>
            <person name="Mondo S."/>
            <person name="Nolan M."/>
            <person name="Ohm R."/>
            <person name="Pangilinan J."/>
            <person name="Park H.-J.H."/>
            <person name="Ramirez L."/>
            <person name="Alfaro M."/>
            <person name="Sun H."/>
            <person name="Tritt A."/>
            <person name="Yoshinaga Y."/>
            <person name="Zwiers L.-H.L."/>
            <person name="Turgeon B.G."/>
            <person name="Goodwin S.B."/>
            <person name="Spatafora J.W."/>
            <person name="Crous P.W."/>
            <person name="Grigoriev I.V."/>
        </authorList>
    </citation>
    <scope>NUCLEOTIDE SEQUENCE [LARGE SCALE GENOMIC DNA]</scope>
    <source>
        <strain evidence="3 4">CBS 611.86</strain>
    </source>
</reference>
<keyword evidence="1" id="KW-1133">Transmembrane helix</keyword>
<feature type="chain" id="PRO_5028963756" description="DUF2970 domain-containing protein" evidence="2">
    <location>
        <begin position="19"/>
        <end position="63"/>
    </location>
</feature>
<feature type="transmembrane region" description="Helical" evidence="1">
    <location>
        <begin position="36"/>
        <end position="58"/>
    </location>
</feature>
<evidence type="ECO:0000256" key="1">
    <source>
        <dbReference type="SAM" id="Phobius"/>
    </source>
</evidence>
<evidence type="ECO:0000313" key="3">
    <source>
        <dbReference type="EMBL" id="KAF2873785.1"/>
    </source>
</evidence>
<proteinExistence type="predicted"/>
<dbReference type="AlphaFoldDB" id="A0A7C8MS98"/>
<feature type="non-terminal residue" evidence="3">
    <location>
        <position position="63"/>
    </location>
</feature>
<keyword evidence="2" id="KW-0732">Signal</keyword>
<keyword evidence="4" id="KW-1185">Reference proteome</keyword>
<feature type="signal peptide" evidence="2">
    <location>
        <begin position="1"/>
        <end position="18"/>
    </location>
</feature>
<evidence type="ECO:0000313" key="4">
    <source>
        <dbReference type="Proteomes" id="UP000481861"/>
    </source>
</evidence>
<accession>A0A7C8MS98</accession>
<gene>
    <name evidence="3" type="ORF">BDV95DRAFT_660158</name>
</gene>
<evidence type="ECO:0008006" key="5">
    <source>
        <dbReference type="Google" id="ProtNLM"/>
    </source>
</evidence>
<name>A0A7C8MS98_9PLEO</name>
<protein>
    <recommendedName>
        <fullName evidence="5">DUF2970 domain-containing protein</fullName>
    </recommendedName>
</protein>
<dbReference type="EMBL" id="JAADJZ010000007">
    <property type="protein sequence ID" value="KAF2873785.1"/>
    <property type="molecule type" value="Genomic_DNA"/>
</dbReference>
<dbReference type="Proteomes" id="UP000481861">
    <property type="component" value="Unassembled WGS sequence"/>
</dbReference>
<organism evidence="3 4">
    <name type="scientific">Massariosphaeria phaeospora</name>
    <dbReference type="NCBI Taxonomy" id="100035"/>
    <lineage>
        <taxon>Eukaryota</taxon>
        <taxon>Fungi</taxon>
        <taxon>Dikarya</taxon>
        <taxon>Ascomycota</taxon>
        <taxon>Pezizomycotina</taxon>
        <taxon>Dothideomycetes</taxon>
        <taxon>Pleosporomycetidae</taxon>
        <taxon>Pleosporales</taxon>
        <taxon>Pleosporales incertae sedis</taxon>
        <taxon>Massariosphaeria</taxon>
    </lineage>
</organism>
<keyword evidence="1" id="KW-0812">Transmembrane</keyword>
<keyword evidence="1" id="KW-0472">Membrane</keyword>
<sequence>MNESFYLIVLLFWTLAKSLRRTRTKPRIIKTSTLTAKSFLITLIAITTILALLLLLFLRSVQL</sequence>